<evidence type="ECO:0008006" key="4">
    <source>
        <dbReference type="Google" id="ProtNLM"/>
    </source>
</evidence>
<dbReference type="InterPro" id="IPR003717">
    <property type="entry name" value="RecO"/>
</dbReference>
<dbReference type="Gene3D" id="1.20.1440.120">
    <property type="entry name" value="Recombination protein O, C-terminal domain"/>
    <property type="match status" value="1"/>
</dbReference>
<accession>A0ABQ6HPM6</accession>
<protein>
    <recommendedName>
        <fullName evidence="4">DNA repair protein RecO</fullName>
    </recommendedName>
</protein>
<dbReference type="EMBL" id="BSUJ01000001">
    <property type="protein sequence ID" value="GMA20058.1"/>
    <property type="molecule type" value="Genomic_DNA"/>
</dbReference>
<comment type="caution">
    <text evidence="2">The sequence shown here is derived from an EMBL/GenBank/DDBJ whole genome shotgun (WGS) entry which is preliminary data.</text>
</comment>
<sequence length="149" mass="15719">MRDARDRRSADPGARARAPAVHAARRGAALLAIGEHDPALTLDAYLLRAVATAGWAPTFDSCARCGAPGPHRGFHLQAGGAVCRDCRPTGASAPAPDTLRLLSALLSGDWDYADASAAGNRREGAGLVAAFVQWHLERGVRSLRMVERL</sequence>
<feature type="compositionally biased region" description="Basic and acidic residues" evidence="1">
    <location>
        <begin position="1"/>
        <end position="10"/>
    </location>
</feature>
<keyword evidence="3" id="KW-1185">Reference proteome</keyword>
<feature type="region of interest" description="Disordered" evidence="1">
    <location>
        <begin position="1"/>
        <end position="20"/>
    </location>
</feature>
<reference evidence="3" key="1">
    <citation type="journal article" date="2019" name="Int. J. Syst. Evol. Microbiol.">
        <title>The Global Catalogue of Microorganisms (GCM) 10K type strain sequencing project: providing services to taxonomists for standard genome sequencing and annotation.</title>
        <authorList>
            <consortium name="The Broad Institute Genomics Platform"/>
            <consortium name="The Broad Institute Genome Sequencing Center for Infectious Disease"/>
            <person name="Wu L."/>
            <person name="Ma J."/>
        </authorList>
    </citation>
    <scope>NUCLEOTIDE SEQUENCE [LARGE SCALE GENOMIC DNA]</scope>
    <source>
        <strain evidence="3">NBRC 105830</strain>
    </source>
</reference>
<dbReference type="InterPro" id="IPR037278">
    <property type="entry name" value="ARFGAP/RecO"/>
</dbReference>
<dbReference type="PANTHER" id="PTHR33991">
    <property type="entry name" value="DNA REPAIR PROTEIN RECO"/>
    <property type="match status" value="1"/>
</dbReference>
<dbReference type="SUPFAM" id="SSF57863">
    <property type="entry name" value="ArfGap/RecO-like zinc finger"/>
    <property type="match status" value="1"/>
</dbReference>
<dbReference type="PANTHER" id="PTHR33991:SF1">
    <property type="entry name" value="DNA REPAIR PROTEIN RECO"/>
    <property type="match status" value="1"/>
</dbReference>
<dbReference type="Proteomes" id="UP001157109">
    <property type="component" value="Unassembled WGS sequence"/>
</dbReference>
<proteinExistence type="predicted"/>
<evidence type="ECO:0000313" key="3">
    <source>
        <dbReference type="Proteomes" id="UP001157109"/>
    </source>
</evidence>
<gene>
    <name evidence="2" type="ORF">GCM10025862_20790</name>
</gene>
<dbReference type="RefSeq" id="WP_284284533.1">
    <property type="nucleotide sequence ID" value="NZ_BSUJ01000001.1"/>
</dbReference>
<dbReference type="Pfam" id="PF02565">
    <property type="entry name" value="RecO_C"/>
    <property type="match status" value="1"/>
</dbReference>
<evidence type="ECO:0000256" key="1">
    <source>
        <dbReference type="SAM" id="MobiDB-lite"/>
    </source>
</evidence>
<organism evidence="2 3">
    <name type="scientific">Arsenicicoccus piscis</name>
    <dbReference type="NCBI Taxonomy" id="673954"/>
    <lineage>
        <taxon>Bacteria</taxon>
        <taxon>Bacillati</taxon>
        <taxon>Actinomycetota</taxon>
        <taxon>Actinomycetes</taxon>
        <taxon>Micrococcales</taxon>
        <taxon>Intrasporangiaceae</taxon>
        <taxon>Arsenicicoccus</taxon>
    </lineage>
</organism>
<name>A0ABQ6HPM6_9MICO</name>
<evidence type="ECO:0000313" key="2">
    <source>
        <dbReference type="EMBL" id="GMA20058.1"/>
    </source>
</evidence>
<dbReference type="InterPro" id="IPR042242">
    <property type="entry name" value="RecO_C"/>
</dbReference>